<proteinExistence type="inferred from homology"/>
<dbReference type="EMBL" id="BSTJ01000001">
    <property type="protein sequence ID" value="GLY72886.1"/>
    <property type="molecule type" value="Genomic_DNA"/>
</dbReference>
<dbReference type="InterPro" id="IPR036388">
    <property type="entry name" value="WH-like_DNA-bd_sf"/>
</dbReference>
<comment type="similarity">
    <text evidence="1">Belongs to the LysR transcriptional regulatory family.</text>
</comment>
<dbReference type="PANTHER" id="PTHR30346:SF0">
    <property type="entry name" value="HCA OPERON TRANSCRIPTIONAL ACTIVATOR HCAR"/>
    <property type="match status" value="1"/>
</dbReference>
<evidence type="ECO:0000256" key="1">
    <source>
        <dbReference type="ARBA" id="ARBA00009437"/>
    </source>
</evidence>
<dbReference type="InterPro" id="IPR005119">
    <property type="entry name" value="LysR_subst-bd"/>
</dbReference>
<evidence type="ECO:0000313" key="7">
    <source>
        <dbReference type="Proteomes" id="UP001165135"/>
    </source>
</evidence>
<dbReference type="PRINTS" id="PR00039">
    <property type="entry name" value="HTHLYSR"/>
</dbReference>
<dbReference type="Gene3D" id="1.10.10.10">
    <property type="entry name" value="Winged helix-like DNA-binding domain superfamily/Winged helix DNA-binding domain"/>
    <property type="match status" value="1"/>
</dbReference>
<keyword evidence="4" id="KW-0804">Transcription</keyword>
<organism evidence="6 7">
    <name type="scientific">Actinoallomurus iriomotensis</name>
    <dbReference type="NCBI Taxonomy" id="478107"/>
    <lineage>
        <taxon>Bacteria</taxon>
        <taxon>Bacillati</taxon>
        <taxon>Actinomycetota</taxon>
        <taxon>Actinomycetes</taxon>
        <taxon>Streptosporangiales</taxon>
        <taxon>Thermomonosporaceae</taxon>
        <taxon>Actinoallomurus</taxon>
    </lineage>
</organism>
<evidence type="ECO:0000313" key="6">
    <source>
        <dbReference type="EMBL" id="GLY72886.1"/>
    </source>
</evidence>
<keyword evidence="3" id="KW-0238">DNA-binding</keyword>
<comment type="caution">
    <text evidence="6">The sequence shown here is derived from an EMBL/GenBank/DDBJ whole genome shotgun (WGS) entry which is preliminary data.</text>
</comment>
<dbReference type="InterPro" id="IPR036390">
    <property type="entry name" value="WH_DNA-bd_sf"/>
</dbReference>
<evidence type="ECO:0000256" key="3">
    <source>
        <dbReference type="ARBA" id="ARBA00023125"/>
    </source>
</evidence>
<sequence>MLPVPMMPILKALSLLFYGKGGNGGQSGAMTKKTPSITLWVMKRIEVRELEYFLAVADTLHFARAAERLGIAPPPLSRAIAQLERRLGTTLFERTSRRVELTAAGRVFRTEARNTLRSLDRAVRRTQQVGHDALRIATAPGTGSGLLREILRDYLARFGRDTVELVFTRDQASAVRDGRADVALVCSAEDLTGMDVQDVTTEHPVALVPIGHPFAARRTLTPACLLHDRTYAAELPPVGLDALIDLVATGQLVAVVGDSVIDRLGRHVAAVPVTGLPPRNVLLAWPADSHDPRVANLLDLIGQFHDHNSAVG</sequence>
<dbReference type="Proteomes" id="UP001165135">
    <property type="component" value="Unassembled WGS sequence"/>
</dbReference>
<dbReference type="Gene3D" id="3.40.190.290">
    <property type="match status" value="1"/>
</dbReference>
<dbReference type="PROSITE" id="PS50931">
    <property type="entry name" value="HTH_LYSR"/>
    <property type="match status" value="1"/>
</dbReference>
<name>A0A9W6RBH3_9ACTN</name>
<dbReference type="AlphaFoldDB" id="A0A9W6RBH3"/>
<keyword evidence="2" id="KW-0805">Transcription regulation</keyword>
<dbReference type="InterPro" id="IPR000847">
    <property type="entry name" value="LysR_HTH_N"/>
</dbReference>
<protein>
    <submittedName>
        <fullName evidence="6">LysR family transcriptional regulator</fullName>
    </submittedName>
</protein>
<dbReference type="GO" id="GO:0003700">
    <property type="term" value="F:DNA-binding transcription factor activity"/>
    <property type="evidence" value="ECO:0007669"/>
    <property type="project" value="InterPro"/>
</dbReference>
<gene>
    <name evidence="6" type="ORF">Airi01_011530</name>
</gene>
<dbReference type="FunFam" id="1.10.10.10:FF:000001">
    <property type="entry name" value="LysR family transcriptional regulator"/>
    <property type="match status" value="1"/>
</dbReference>
<reference evidence="6" key="1">
    <citation type="submission" date="2023-03" db="EMBL/GenBank/DDBJ databases">
        <title>Actinoallomurus iriomotensis NBRC 103681.</title>
        <authorList>
            <person name="Ichikawa N."/>
            <person name="Sato H."/>
            <person name="Tonouchi N."/>
        </authorList>
    </citation>
    <scope>NUCLEOTIDE SEQUENCE</scope>
    <source>
        <strain evidence="6">NBRC 103681</strain>
    </source>
</reference>
<accession>A0A9W6RBH3</accession>
<feature type="domain" description="HTH lysR-type" evidence="5">
    <location>
        <begin position="45"/>
        <end position="102"/>
    </location>
</feature>
<dbReference type="PANTHER" id="PTHR30346">
    <property type="entry name" value="TRANSCRIPTIONAL DUAL REGULATOR HCAR-RELATED"/>
    <property type="match status" value="1"/>
</dbReference>
<dbReference type="GO" id="GO:0032993">
    <property type="term" value="C:protein-DNA complex"/>
    <property type="evidence" value="ECO:0007669"/>
    <property type="project" value="TreeGrafter"/>
</dbReference>
<dbReference type="Pfam" id="PF00126">
    <property type="entry name" value="HTH_1"/>
    <property type="match status" value="1"/>
</dbReference>
<evidence type="ECO:0000259" key="5">
    <source>
        <dbReference type="PROSITE" id="PS50931"/>
    </source>
</evidence>
<dbReference type="SUPFAM" id="SSF46785">
    <property type="entry name" value="Winged helix' DNA-binding domain"/>
    <property type="match status" value="1"/>
</dbReference>
<evidence type="ECO:0000256" key="4">
    <source>
        <dbReference type="ARBA" id="ARBA00023163"/>
    </source>
</evidence>
<dbReference type="Pfam" id="PF03466">
    <property type="entry name" value="LysR_substrate"/>
    <property type="match status" value="1"/>
</dbReference>
<dbReference type="GO" id="GO:0003677">
    <property type="term" value="F:DNA binding"/>
    <property type="evidence" value="ECO:0007669"/>
    <property type="project" value="UniProtKB-KW"/>
</dbReference>
<dbReference type="SUPFAM" id="SSF53850">
    <property type="entry name" value="Periplasmic binding protein-like II"/>
    <property type="match status" value="1"/>
</dbReference>
<evidence type="ECO:0000256" key="2">
    <source>
        <dbReference type="ARBA" id="ARBA00023015"/>
    </source>
</evidence>